<feature type="domain" description="YdbS-like PH" evidence="1">
    <location>
        <begin position="27"/>
        <end position="104"/>
    </location>
</feature>
<organism evidence="2 3">
    <name type="scientific">Nakamurella antarctica</name>
    <dbReference type="NCBI Taxonomy" id="1902245"/>
    <lineage>
        <taxon>Bacteria</taxon>
        <taxon>Bacillati</taxon>
        <taxon>Actinomycetota</taxon>
        <taxon>Actinomycetes</taxon>
        <taxon>Nakamurellales</taxon>
        <taxon>Nakamurellaceae</taxon>
        <taxon>Nakamurella</taxon>
    </lineage>
</organism>
<name>A0A3G9A197_9ACTN</name>
<evidence type="ECO:0000313" key="2">
    <source>
        <dbReference type="EMBL" id="AZI59551.1"/>
    </source>
</evidence>
<evidence type="ECO:0000259" key="1">
    <source>
        <dbReference type="Pfam" id="PF03703"/>
    </source>
</evidence>
<protein>
    <recommendedName>
        <fullName evidence="1">YdbS-like PH domain-containing protein</fullName>
    </recommendedName>
</protein>
<dbReference type="KEGG" id="nak:EH165_10410"/>
<dbReference type="InterPro" id="IPR005182">
    <property type="entry name" value="YdbS-like_PH"/>
</dbReference>
<dbReference type="EMBL" id="CP034170">
    <property type="protein sequence ID" value="AZI59551.1"/>
    <property type="molecule type" value="Genomic_DNA"/>
</dbReference>
<proteinExistence type="predicted"/>
<gene>
    <name evidence="2" type="ORF">EH165_10410</name>
</gene>
<accession>A0A3G9A197</accession>
<dbReference type="AlphaFoldDB" id="A0A3G9A197"/>
<evidence type="ECO:0000313" key="3">
    <source>
        <dbReference type="Proteomes" id="UP000268084"/>
    </source>
</evidence>
<keyword evidence="3" id="KW-1185">Reference proteome</keyword>
<reference evidence="2 3" key="2">
    <citation type="submission" date="2018-12" db="EMBL/GenBank/DDBJ databases">
        <title>Nakamurella antarcticus sp. nov., isolated from Antarctica South Shetland Islands soil.</title>
        <authorList>
            <person name="Peng F."/>
        </authorList>
    </citation>
    <scope>NUCLEOTIDE SEQUENCE [LARGE SCALE GENOMIC DNA]</scope>
    <source>
        <strain evidence="2 3">S14-144</strain>
    </source>
</reference>
<dbReference type="Proteomes" id="UP000268084">
    <property type="component" value="Chromosome"/>
</dbReference>
<reference evidence="2 3" key="1">
    <citation type="submission" date="2018-11" db="EMBL/GenBank/DDBJ databases">
        <authorList>
            <person name="Da X."/>
        </authorList>
    </citation>
    <scope>NUCLEOTIDE SEQUENCE [LARGE SCALE GENOMIC DNA]</scope>
    <source>
        <strain evidence="2 3">S14-144</strain>
    </source>
</reference>
<sequence length="116" mass="12790">MDRARVARRHWCPPPVIALTVGVARSRSAGWSIDTDAVVFRSRKIFAIHTLVARRDRVQLTTVATNPLQRRAGLASVQIALSSGARATVKQVERSDAEFLLHQIGRRNVVVAPVSQ</sequence>
<dbReference type="Pfam" id="PF03703">
    <property type="entry name" value="bPH_2"/>
    <property type="match status" value="1"/>
</dbReference>